<dbReference type="EMBL" id="CAJPDT010000029">
    <property type="protein sequence ID" value="CAF9922094.1"/>
    <property type="molecule type" value="Genomic_DNA"/>
</dbReference>
<comment type="caution">
    <text evidence="1">The sequence shown here is derived from an EMBL/GenBank/DDBJ whole genome shotgun (WGS) entry which is preliminary data.</text>
</comment>
<dbReference type="AlphaFoldDB" id="A0A8H3FEK2"/>
<sequence>MPDFRYFKLVNSSEGGSEAGHTIFPWLTRSDGVVIYDGSGEPKDGVETGASHKFDFNHHPGPESGKVVILGCGQKDASETESDTAHPWTYRYSSEDTVVGHYDGKGNFTVDPPNQSVDNAVALPDDYHSINSPAVAKLLVALGGVISPQMT</sequence>
<gene>
    <name evidence="1" type="ORF">IMSHALPRED_005333</name>
</gene>
<dbReference type="Proteomes" id="UP000664534">
    <property type="component" value="Unassembled WGS sequence"/>
</dbReference>
<evidence type="ECO:0000313" key="2">
    <source>
        <dbReference type="Proteomes" id="UP000664534"/>
    </source>
</evidence>
<protein>
    <submittedName>
        <fullName evidence="1">Uncharacterized protein</fullName>
    </submittedName>
</protein>
<organism evidence="1 2">
    <name type="scientific">Imshaugia aleurites</name>
    <dbReference type="NCBI Taxonomy" id="172621"/>
    <lineage>
        <taxon>Eukaryota</taxon>
        <taxon>Fungi</taxon>
        <taxon>Dikarya</taxon>
        <taxon>Ascomycota</taxon>
        <taxon>Pezizomycotina</taxon>
        <taxon>Lecanoromycetes</taxon>
        <taxon>OSLEUM clade</taxon>
        <taxon>Lecanoromycetidae</taxon>
        <taxon>Lecanorales</taxon>
        <taxon>Lecanorineae</taxon>
        <taxon>Parmeliaceae</taxon>
        <taxon>Imshaugia</taxon>
    </lineage>
</organism>
<proteinExistence type="predicted"/>
<accession>A0A8H3FEK2</accession>
<name>A0A8H3FEK2_9LECA</name>
<dbReference type="OrthoDB" id="10477524at2759"/>
<keyword evidence="2" id="KW-1185">Reference proteome</keyword>
<reference evidence="1" key="1">
    <citation type="submission" date="2021-03" db="EMBL/GenBank/DDBJ databases">
        <authorList>
            <person name="Tagirdzhanova G."/>
        </authorList>
    </citation>
    <scope>NUCLEOTIDE SEQUENCE</scope>
</reference>
<evidence type="ECO:0000313" key="1">
    <source>
        <dbReference type="EMBL" id="CAF9922094.1"/>
    </source>
</evidence>